<name>A0ABS1UCV9_9PROT</name>
<dbReference type="EMBL" id="JAETWB010000062">
    <property type="protein sequence ID" value="MBL6082350.1"/>
    <property type="molecule type" value="Genomic_DNA"/>
</dbReference>
<organism evidence="2 3">
    <name type="scientific">Belnapia arida</name>
    <dbReference type="NCBI Taxonomy" id="2804533"/>
    <lineage>
        <taxon>Bacteria</taxon>
        <taxon>Pseudomonadati</taxon>
        <taxon>Pseudomonadota</taxon>
        <taxon>Alphaproteobacteria</taxon>
        <taxon>Acetobacterales</taxon>
        <taxon>Roseomonadaceae</taxon>
        <taxon>Belnapia</taxon>
    </lineage>
</organism>
<dbReference type="SUPFAM" id="SSF47413">
    <property type="entry name" value="lambda repressor-like DNA-binding domains"/>
    <property type="match status" value="1"/>
</dbReference>
<accession>A0ABS1UCV9</accession>
<proteinExistence type="predicted"/>
<evidence type="ECO:0000259" key="1">
    <source>
        <dbReference type="PROSITE" id="PS50943"/>
    </source>
</evidence>
<evidence type="ECO:0000313" key="3">
    <source>
        <dbReference type="Proteomes" id="UP000660885"/>
    </source>
</evidence>
<gene>
    <name evidence="2" type="ORF">JMJ56_30735</name>
</gene>
<feature type="domain" description="HTH cro/C1-type" evidence="1">
    <location>
        <begin position="26"/>
        <end position="80"/>
    </location>
</feature>
<dbReference type="Gene3D" id="1.10.260.40">
    <property type="entry name" value="lambda repressor-like DNA-binding domains"/>
    <property type="match status" value="1"/>
</dbReference>
<dbReference type="InterPro" id="IPR001387">
    <property type="entry name" value="Cro/C1-type_HTH"/>
</dbReference>
<protein>
    <submittedName>
        <fullName evidence="2">Helix-turn-helix domain-containing protein</fullName>
    </submittedName>
</protein>
<dbReference type="Proteomes" id="UP000660885">
    <property type="component" value="Unassembled WGS sequence"/>
</dbReference>
<dbReference type="PROSITE" id="PS50943">
    <property type="entry name" value="HTH_CROC1"/>
    <property type="match status" value="1"/>
</dbReference>
<comment type="caution">
    <text evidence="2">The sequence shown here is derived from an EMBL/GenBank/DDBJ whole genome shotgun (WGS) entry which is preliminary data.</text>
</comment>
<dbReference type="SMART" id="SM00530">
    <property type="entry name" value="HTH_XRE"/>
    <property type="match status" value="1"/>
</dbReference>
<evidence type="ECO:0000313" key="2">
    <source>
        <dbReference type="EMBL" id="MBL6082350.1"/>
    </source>
</evidence>
<sequence length="129" mass="14642">MGLTDQQDEPQSQRATMVDKHVGRRIRERRLAMGLSQQQLARIIGVTYQQEHKYERALNRISAGRLFGVAQALAVDPAWFFEGISEQGEAQELAPRQRMCLELVRNFALIKDEKQREAISSMARSLAGS</sequence>
<dbReference type="CDD" id="cd00093">
    <property type="entry name" value="HTH_XRE"/>
    <property type="match status" value="1"/>
</dbReference>
<dbReference type="RefSeq" id="WP_202835567.1">
    <property type="nucleotide sequence ID" value="NZ_JAETWB010000062.1"/>
</dbReference>
<keyword evidence="3" id="KW-1185">Reference proteome</keyword>
<dbReference type="InterPro" id="IPR010982">
    <property type="entry name" value="Lambda_DNA-bd_dom_sf"/>
</dbReference>
<reference evidence="2 3" key="1">
    <citation type="submission" date="2021-01" db="EMBL/GenBank/DDBJ databases">
        <title>Belnapia mucosa sp. nov. and Belnapia arida sp. nov., isolated from the Tabernas Desert (Almeria, Spain).</title>
        <authorList>
            <person name="Molina-Menor E."/>
            <person name="Vidal-Verdu A."/>
            <person name="Calonge A."/>
            <person name="Satari L."/>
            <person name="Pereto J."/>
            <person name="Porcar M."/>
        </authorList>
    </citation>
    <scope>NUCLEOTIDE SEQUENCE [LARGE SCALE GENOMIC DNA]</scope>
    <source>
        <strain evidence="2 3">T18</strain>
    </source>
</reference>
<dbReference type="Pfam" id="PF01381">
    <property type="entry name" value="HTH_3"/>
    <property type="match status" value="1"/>
</dbReference>